<dbReference type="AlphaFoldDB" id="A0AAW7MTW6"/>
<accession>A0AAW7MTW6</accession>
<sequence length="640" mass="68564">MLVANLAVPAAARVPWRSHHARDGESTDTQRAGALDADALPPAHTGATSASEDVIIRAVRHSSTVKSDYSLHDVLSAVASARAPFHYLWESVGDTYEILSGRRIDPQVRRGVQQGADVLDVATAVLPGVRMLRLPGDLADIADDALEGKPPDPGKLAGFLQYADPRMMGSVPRTHGDTLARGKGKDVDVADAADAVDAADAGEAADAVEPIEPVDAVDAIDTIDAVDPESVAPAPLPPAGHRAIAPAPARRPRIVDEHAHLNGYARSLPVDQRPNGETSLLVVVDGHHYLRGEAGYYRANRGISADHWLIDAPPGSEQRAQVPVTYESSTGTWHAHAPLRLCGGGCGPSRPDDPPDSIANSVEDILTTIRHVPDAHAQRAIRNAFSDLSALHLRRTNRADLQSGRDNSIVAHRIALRGTMRKRIDPNAPLIKQQRIASTITAAHYGWSEAGEAFCQENAEILFHSLLAHGISRDQIRMITIKPHNKPSHVAVLYTDSESFIALLDRSTPQPPSPQHHDGIRYELFQEAVFLTRHSTVLLDPWSRTKAVSFASATSQYDAGRMIHRALNDIGHVAGTPYVVSVTRPLGMHRANPMGRAWQGNPPSPAGRSDAAASSAVSAGERRSSAEQPSLRADDAGSSD</sequence>
<name>A0AAW7MTW6_9BURK</name>
<dbReference type="Proteomes" id="UP001172788">
    <property type="component" value="Unassembled WGS sequence"/>
</dbReference>
<evidence type="ECO:0000313" key="5">
    <source>
        <dbReference type="Proteomes" id="UP001172791"/>
    </source>
</evidence>
<evidence type="ECO:0000313" key="3">
    <source>
        <dbReference type="EMBL" id="MDN4581008.1"/>
    </source>
</evidence>
<feature type="region of interest" description="Disordered" evidence="1">
    <location>
        <begin position="591"/>
        <end position="640"/>
    </location>
</feature>
<evidence type="ECO:0000313" key="4">
    <source>
        <dbReference type="Proteomes" id="UP001172788"/>
    </source>
</evidence>
<evidence type="ECO:0000313" key="2">
    <source>
        <dbReference type="EMBL" id="MDN4575906.1"/>
    </source>
</evidence>
<dbReference type="EMBL" id="QAIC01000042">
    <property type="protein sequence ID" value="MDN4575906.1"/>
    <property type="molecule type" value="Genomic_DNA"/>
</dbReference>
<reference evidence="2" key="1">
    <citation type="submission" date="2018-04" db="EMBL/GenBank/DDBJ databases">
        <authorList>
            <person name="Jy Z."/>
        </authorList>
    </citation>
    <scope>NUCLEOTIDE SEQUENCE</scope>
    <source>
        <strain evidence="3">AS13</strain>
        <strain evidence="2">LA18</strain>
    </source>
</reference>
<proteinExistence type="predicted"/>
<gene>
    <name evidence="2" type="ORF">DBA34_21905</name>
    <name evidence="3" type="ORF">DBB29_23150</name>
</gene>
<evidence type="ECO:0000256" key="1">
    <source>
        <dbReference type="SAM" id="MobiDB-lite"/>
    </source>
</evidence>
<dbReference type="EMBL" id="QAID01000045">
    <property type="protein sequence ID" value="MDN4581008.1"/>
    <property type="molecule type" value="Genomic_DNA"/>
</dbReference>
<dbReference type="Proteomes" id="UP001172791">
    <property type="component" value="Unassembled WGS sequence"/>
</dbReference>
<feature type="compositionally biased region" description="Low complexity" evidence="1">
    <location>
        <begin position="606"/>
        <end position="619"/>
    </location>
</feature>
<keyword evidence="4" id="KW-1185">Reference proteome</keyword>
<protein>
    <submittedName>
        <fullName evidence="2">Uncharacterized protein</fullName>
    </submittedName>
</protein>
<comment type="caution">
    <text evidence="2">The sequence shown here is derived from an EMBL/GenBank/DDBJ whole genome shotgun (WGS) entry which is preliminary data.</text>
</comment>
<organism evidence="2 5">
    <name type="scientific">Pandoraea cepalis</name>
    <dbReference type="NCBI Taxonomy" id="2508294"/>
    <lineage>
        <taxon>Bacteria</taxon>
        <taxon>Pseudomonadati</taxon>
        <taxon>Pseudomonadota</taxon>
        <taxon>Betaproteobacteria</taxon>
        <taxon>Burkholderiales</taxon>
        <taxon>Burkholderiaceae</taxon>
        <taxon>Pandoraea</taxon>
    </lineage>
</organism>